<keyword evidence="4" id="KW-0472">Membrane</keyword>
<accession>A0AA88SC34</accession>
<dbReference type="AlphaFoldDB" id="A0AA88SC34"/>
<dbReference type="InterPro" id="IPR045058">
    <property type="entry name" value="GIMA/IAN/Toc"/>
</dbReference>
<keyword evidence="3" id="KW-0342">GTP-binding</keyword>
<evidence type="ECO:0000256" key="1">
    <source>
        <dbReference type="ARBA" id="ARBA00008535"/>
    </source>
</evidence>
<evidence type="ECO:0000256" key="2">
    <source>
        <dbReference type="ARBA" id="ARBA00022741"/>
    </source>
</evidence>
<dbReference type="Gene3D" id="3.40.50.300">
    <property type="entry name" value="P-loop containing nucleotide triphosphate hydrolases"/>
    <property type="match status" value="2"/>
</dbReference>
<dbReference type="SUPFAM" id="SSF52540">
    <property type="entry name" value="P-loop containing nucleoside triphosphate hydrolases"/>
    <property type="match status" value="2"/>
</dbReference>
<gene>
    <name evidence="6" type="ORF">Q5P01_016799</name>
</gene>
<dbReference type="PANTHER" id="PTHR10903:SF170">
    <property type="entry name" value="GTPASE IMAP FAMILY MEMBER 7"/>
    <property type="match status" value="1"/>
</dbReference>
<keyword evidence="4" id="KW-1133">Transmembrane helix</keyword>
<evidence type="ECO:0000313" key="7">
    <source>
        <dbReference type="Proteomes" id="UP001187415"/>
    </source>
</evidence>
<dbReference type="FunFam" id="3.40.50.300:FF:000366">
    <property type="entry name" value="GTPase, IMAP family member 2"/>
    <property type="match status" value="1"/>
</dbReference>
<evidence type="ECO:0000313" key="6">
    <source>
        <dbReference type="EMBL" id="KAK2832910.1"/>
    </source>
</evidence>
<feature type="transmembrane region" description="Helical" evidence="4">
    <location>
        <begin position="462"/>
        <end position="485"/>
    </location>
</feature>
<comment type="caution">
    <text evidence="6">The sequence shown here is derived from an EMBL/GenBank/DDBJ whole genome shotgun (WGS) entry which is preliminary data.</text>
</comment>
<organism evidence="6 7">
    <name type="scientific">Channa striata</name>
    <name type="common">Snakehead murrel</name>
    <name type="synonym">Ophicephalus striatus</name>
    <dbReference type="NCBI Taxonomy" id="64152"/>
    <lineage>
        <taxon>Eukaryota</taxon>
        <taxon>Metazoa</taxon>
        <taxon>Chordata</taxon>
        <taxon>Craniata</taxon>
        <taxon>Vertebrata</taxon>
        <taxon>Euteleostomi</taxon>
        <taxon>Actinopterygii</taxon>
        <taxon>Neopterygii</taxon>
        <taxon>Teleostei</taxon>
        <taxon>Neoteleostei</taxon>
        <taxon>Acanthomorphata</taxon>
        <taxon>Anabantaria</taxon>
        <taxon>Anabantiformes</taxon>
        <taxon>Channoidei</taxon>
        <taxon>Channidae</taxon>
        <taxon>Channa</taxon>
    </lineage>
</organism>
<comment type="similarity">
    <text evidence="1">Belongs to the TRAFAC class TrmE-Era-EngA-EngB-Septin-like GTPase superfamily. AIG1/Toc34/Toc159-like paraseptin GTPase family. IAN subfamily.</text>
</comment>
<feature type="domain" description="AIG1-type G" evidence="5">
    <location>
        <begin position="10"/>
        <end position="228"/>
    </location>
</feature>
<evidence type="ECO:0000256" key="3">
    <source>
        <dbReference type="ARBA" id="ARBA00023134"/>
    </source>
</evidence>
<proteinExistence type="inferred from homology"/>
<dbReference type="PANTHER" id="PTHR10903">
    <property type="entry name" value="GTPASE, IMAP FAMILY MEMBER-RELATED"/>
    <property type="match status" value="1"/>
</dbReference>
<dbReference type="EMBL" id="JAUPFM010000013">
    <property type="protein sequence ID" value="KAK2832910.1"/>
    <property type="molecule type" value="Genomic_DNA"/>
</dbReference>
<feature type="transmembrane region" description="Helical" evidence="4">
    <location>
        <begin position="434"/>
        <end position="456"/>
    </location>
</feature>
<evidence type="ECO:0000259" key="5">
    <source>
        <dbReference type="PROSITE" id="PS51720"/>
    </source>
</evidence>
<dbReference type="Proteomes" id="UP001187415">
    <property type="component" value="Unassembled WGS sequence"/>
</dbReference>
<reference evidence="6" key="1">
    <citation type="submission" date="2023-07" db="EMBL/GenBank/DDBJ databases">
        <title>Chromosome-level Genome Assembly of Striped Snakehead (Channa striata).</title>
        <authorList>
            <person name="Liu H."/>
        </authorList>
    </citation>
    <scope>NUCLEOTIDE SEQUENCE</scope>
    <source>
        <strain evidence="6">Gz</strain>
        <tissue evidence="6">Muscle</tissue>
    </source>
</reference>
<dbReference type="PROSITE" id="PS51720">
    <property type="entry name" value="G_AIG1"/>
    <property type="match status" value="1"/>
</dbReference>
<keyword evidence="4" id="KW-0812">Transmembrane</keyword>
<dbReference type="GO" id="GO:0005525">
    <property type="term" value="F:GTP binding"/>
    <property type="evidence" value="ECO:0007669"/>
    <property type="project" value="UniProtKB-KW"/>
</dbReference>
<name>A0AA88SC34_CHASR</name>
<dbReference type="Pfam" id="PF04548">
    <property type="entry name" value="AIG1"/>
    <property type="match status" value="2"/>
</dbReference>
<sequence length="495" mass="53764">MSSKHSQSEGSDLRVVLLGKTGVGKSASGNAILGRKAFSAKLSAASVTNECKTEKREFDGQTLAVVETPGLFNTKKEKNELVKEILDCVLTIKPGPHVLLLVLKLGATEENKKVLQIFQNVFTGAADHTIVLFTHGGDSKVDDKDKELIDPYCVNHHVFVGGAQDKTVSELLEKIKEVVHKNGGGCYTNEMFEKAEEAFKEAMKVKSEMKTDDDVKTHFMNLISKELKIVLIGKVRAGKTAFVDTLRSCSENNEKPASESHIPLTPETDKFQKTEVKIRNHRVVVVDTPSLRIDETEKVAENIKKYLSDSAFGPFVFVFVMEPDRFTEIEENMVKVFWKTFGELAEKYTLVLFTHGDILKEENQTIQEYMKGSEELKNFVSKCKGETFVIDNENPNLSEVTKLLQQIQDTVDKSGGKGYTCEKAKKLAGMKKEIALSVNGGALVGAGVGAGATHLAGGALGIPGGIAVGAAVGGVVGFVGVVAAAHIKAKTCARK</sequence>
<evidence type="ECO:0000256" key="4">
    <source>
        <dbReference type="SAM" id="Phobius"/>
    </source>
</evidence>
<keyword evidence="7" id="KW-1185">Reference proteome</keyword>
<keyword evidence="2" id="KW-0547">Nucleotide-binding</keyword>
<dbReference type="InterPro" id="IPR006703">
    <property type="entry name" value="G_AIG1"/>
</dbReference>
<protein>
    <recommendedName>
        <fullName evidence="5">AIG1-type G domain-containing protein</fullName>
    </recommendedName>
</protein>
<dbReference type="InterPro" id="IPR027417">
    <property type="entry name" value="P-loop_NTPase"/>
</dbReference>